<sequence>MPGILLSENHVGLALPFEQEGYTYECTLFRVDETTIAPAAFVDYRVDPTGHPDFTTILTHEDWEIDEYHLAFAVARSQLQKGTHFDVDRPCFAVLVYEGRRDKTRLYRCTYRRATETTTTGTTDGAGDSEIMVASCEEVEVPDPCDLHRQVTSRLAARANAAENDEDIRSMVARQAPITNVVEWSEHLDIRQTVEERIRDDMQERSLNWE</sequence>
<proteinExistence type="predicted"/>
<accession>A0A395ICD0</accession>
<reference evidence="1 2" key="1">
    <citation type="submission" date="2018-02" db="EMBL/GenBank/DDBJ databases">
        <title>The genomes of Aspergillus section Nigri reveals drivers in fungal speciation.</title>
        <authorList>
            <consortium name="DOE Joint Genome Institute"/>
            <person name="Vesth T.C."/>
            <person name="Nybo J."/>
            <person name="Theobald S."/>
            <person name="Brandl J."/>
            <person name="Frisvad J.C."/>
            <person name="Nielsen K.F."/>
            <person name="Lyhne E.K."/>
            <person name="Kogle M.E."/>
            <person name="Kuo A."/>
            <person name="Riley R."/>
            <person name="Clum A."/>
            <person name="Nolan M."/>
            <person name="Lipzen A."/>
            <person name="Salamov A."/>
            <person name="Henrissat B."/>
            <person name="Wiebenga A."/>
            <person name="De vries R.P."/>
            <person name="Grigoriev I.V."/>
            <person name="Mortensen U.H."/>
            <person name="Andersen M.R."/>
            <person name="Baker S.E."/>
        </authorList>
    </citation>
    <scope>NUCLEOTIDE SEQUENCE [LARGE SCALE GENOMIC DNA]</scope>
    <source>
        <strain evidence="1 2">CBS 101889</strain>
    </source>
</reference>
<dbReference type="GeneID" id="37200895"/>
<dbReference type="EMBL" id="KZ824267">
    <property type="protein sequence ID" value="RAL17655.1"/>
    <property type="molecule type" value="Genomic_DNA"/>
</dbReference>
<dbReference type="Proteomes" id="UP000248961">
    <property type="component" value="Unassembled WGS sequence"/>
</dbReference>
<dbReference type="VEuPathDB" id="FungiDB:BO97DRAFT_419888"/>
<name>A0A395ICD0_ASPHC</name>
<gene>
    <name evidence="1" type="ORF">BO97DRAFT_419888</name>
</gene>
<dbReference type="AlphaFoldDB" id="A0A395ICD0"/>
<evidence type="ECO:0000313" key="1">
    <source>
        <dbReference type="EMBL" id="RAL17655.1"/>
    </source>
</evidence>
<protein>
    <submittedName>
        <fullName evidence="1">Uncharacterized protein</fullName>
    </submittedName>
</protein>
<dbReference type="RefSeq" id="XP_025556809.1">
    <property type="nucleotide sequence ID" value="XM_025696606.1"/>
</dbReference>
<organism evidence="1 2">
    <name type="scientific">Aspergillus homomorphus (strain CBS 101889)</name>
    <dbReference type="NCBI Taxonomy" id="1450537"/>
    <lineage>
        <taxon>Eukaryota</taxon>
        <taxon>Fungi</taxon>
        <taxon>Dikarya</taxon>
        <taxon>Ascomycota</taxon>
        <taxon>Pezizomycotina</taxon>
        <taxon>Eurotiomycetes</taxon>
        <taxon>Eurotiomycetidae</taxon>
        <taxon>Eurotiales</taxon>
        <taxon>Aspergillaceae</taxon>
        <taxon>Aspergillus</taxon>
        <taxon>Aspergillus subgen. Circumdati</taxon>
    </lineage>
</organism>
<evidence type="ECO:0000313" key="2">
    <source>
        <dbReference type="Proteomes" id="UP000248961"/>
    </source>
</evidence>
<keyword evidence="2" id="KW-1185">Reference proteome</keyword>